<evidence type="ECO:0008006" key="4">
    <source>
        <dbReference type="Google" id="ProtNLM"/>
    </source>
</evidence>
<feature type="chain" id="PRO_5035192370" description="Secreted protein" evidence="1">
    <location>
        <begin position="23"/>
        <end position="96"/>
    </location>
</feature>
<comment type="caution">
    <text evidence="2">The sequence shown here is derived from an EMBL/GenBank/DDBJ whole genome shotgun (WGS) entry which is preliminary data.</text>
</comment>
<dbReference type="RefSeq" id="WP_228849379.1">
    <property type="nucleotide sequence ID" value="NZ_JADCKQ010000010.1"/>
</dbReference>
<dbReference type="PROSITE" id="PS51257">
    <property type="entry name" value="PROKAR_LIPOPROTEIN"/>
    <property type="match status" value="1"/>
</dbReference>
<dbReference type="AlphaFoldDB" id="A0A8J7LWP5"/>
<sequence length="96" mass="9950">MKNLKMLTVGAMALMLAGCAGIEIPDLRGGFGDRETPQATSPVVTEQVAEVEAAIPETSDITTTTLGDPQVDNTVIDRSPCIIGGDNSGRPHCPQG</sequence>
<dbReference type="Proteomes" id="UP000640583">
    <property type="component" value="Unassembled WGS sequence"/>
</dbReference>
<evidence type="ECO:0000313" key="3">
    <source>
        <dbReference type="Proteomes" id="UP000640583"/>
    </source>
</evidence>
<name>A0A8J7LWP5_9RHOB</name>
<dbReference type="EMBL" id="JADCKQ010000010">
    <property type="protein sequence ID" value="MBI1494632.1"/>
    <property type="molecule type" value="Genomic_DNA"/>
</dbReference>
<reference evidence="2" key="1">
    <citation type="submission" date="2020-10" db="EMBL/GenBank/DDBJ databases">
        <title>Paenihalocynthiibacter styelae gen. nov., sp. nov., isolated from stalked sea squirt Styela clava.</title>
        <authorList>
            <person name="Kim Y.-O."/>
            <person name="Yoon J.-H."/>
        </authorList>
    </citation>
    <scope>NUCLEOTIDE SEQUENCE</scope>
    <source>
        <strain evidence="2">MYP1-1</strain>
    </source>
</reference>
<proteinExistence type="predicted"/>
<gene>
    <name evidence="2" type="ORF">H1D41_13380</name>
</gene>
<feature type="signal peptide" evidence="1">
    <location>
        <begin position="1"/>
        <end position="22"/>
    </location>
</feature>
<accession>A0A8J7LWP5</accession>
<keyword evidence="3" id="KW-1185">Reference proteome</keyword>
<protein>
    <recommendedName>
        <fullName evidence="4">Secreted protein</fullName>
    </recommendedName>
</protein>
<evidence type="ECO:0000313" key="2">
    <source>
        <dbReference type="EMBL" id="MBI1494632.1"/>
    </source>
</evidence>
<organism evidence="2 3">
    <name type="scientific">Halocynthiibacter styelae</name>
    <dbReference type="NCBI Taxonomy" id="2761955"/>
    <lineage>
        <taxon>Bacteria</taxon>
        <taxon>Pseudomonadati</taxon>
        <taxon>Pseudomonadota</taxon>
        <taxon>Alphaproteobacteria</taxon>
        <taxon>Rhodobacterales</taxon>
        <taxon>Paracoccaceae</taxon>
        <taxon>Halocynthiibacter</taxon>
    </lineage>
</organism>
<evidence type="ECO:0000256" key="1">
    <source>
        <dbReference type="SAM" id="SignalP"/>
    </source>
</evidence>
<keyword evidence="1" id="KW-0732">Signal</keyword>